<dbReference type="AlphaFoldDB" id="A0AB74A022"/>
<feature type="compositionally biased region" description="Gly residues" evidence="1">
    <location>
        <begin position="109"/>
        <end position="118"/>
    </location>
</feature>
<sequence length="118" mass="13114">MKKSHGPAFRAARMDLAQCSACRGRAVIKGVFHDLACVQCNASGWVDAETSEALPLDVLVTQLSMRLQASDARVKFLEHEDPADRFRRIHLCKPYSAESEQYERNNRRGAGGSNYTGD</sequence>
<evidence type="ECO:0000313" key="2">
    <source>
        <dbReference type="EMBL" id="RML22831.1"/>
    </source>
</evidence>
<proteinExistence type="predicted"/>
<protein>
    <submittedName>
        <fullName evidence="2">Prophage PssSM-03, Orf37</fullName>
    </submittedName>
</protein>
<feature type="region of interest" description="Disordered" evidence="1">
    <location>
        <begin position="98"/>
        <end position="118"/>
    </location>
</feature>
<evidence type="ECO:0000313" key="3">
    <source>
        <dbReference type="Proteomes" id="UP000267978"/>
    </source>
</evidence>
<organism evidence="2 3">
    <name type="scientific">Pseudomonas syringae pv. lapsa</name>
    <dbReference type="NCBI Taxonomy" id="199201"/>
    <lineage>
        <taxon>Bacteria</taxon>
        <taxon>Pseudomonadati</taxon>
        <taxon>Pseudomonadota</taxon>
        <taxon>Gammaproteobacteria</taxon>
        <taxon>Pseudomonadales</taxon>
        <taxon>Pseudomonadaceae</taxon>
        <taxon>Pseudomonas</taxon>
        <taxon>Pseudomonas syringae</taxon>
    </lineage>
</organism>
<reference evidence="2 3" key="1">
    <citation type="submission" date="2018-08" db="EMBL/GenBank/DDBJ databases">
        <title>Recombination of ecologically and evolutionarily significant loci maintains genetic cohesion in the Pseudomonas syringae species complex.</title>
        <authorList>
            <person name="Dillon M."/>
            <person name="Thakur S."/>
            <person name="Almeida R.N.D."/>
            <person name="Weir B.S."/>
            <person name="Guttman D.S."/>
        </authorList>
    </citation>
    <scope>NUCLEOTIDE SEQUENCE [LARGE SCALE GENOMIC DNA]</scope>
    <source>
        <strain evidence="2 3">ICMP 3946</strain>
    </source>
</reference>
<dbReference type="Proteomes" id="UP000267978">
    <property type="component" value="Unassembled WGS sequence"/>
</dbReference>
<gene>
    <name evidence="2" type="ORF">ALQ98_100360</name>
</gene>
<dbReference type="RefSeq" id="WP_057407370.1">
    <property type="nucleotide sequence ID" value="NZ_CP013183.1"/>
</dbReference>
<evidence type="ECO:0000256" key="1">
    <source>
        <dbReference type="SAM" id="MobiDB-lite"/>
    </source>
</evidence>
<name>A0AB74A022_PSESX</name>
<accession>A0AB74A022</accession>
<dbReference type="EMBL" id="RBNO01000100">
    <property type="protein sequence ID" value="RML22831.1"/>
    <property type="molecule type" value="Genomic_DNA"/>
</dbReference>
<comment type="caution">
    <text evidence="2">The sequence shown here is derived from an EMBL/GenBank/DDBJ whole genome shotgun (WGS) entry which is preliminary data.</text>
</comment>